<evidence type="ECO:0000256" key="1">
    <source>
        <dbReference type="SAM" id="MobiDB-lite"/>
    </source>
</evidence>
<feature type="region of interest" description="Disordered" evidence="1">
    <location>
        <begin position="1"/>
        <end position="51"/>
    </location>
</feature>
<dbReference type="RefSeq" id="WP_168090032.1">
    <property type="nucleotide sequence ID" value="NZ_BHZH01000201.1"/>
</dbReference>
<keyword evidence="3" id="KW-1185">Reference proteome</keyword>
<evidence type="ECO:0000313" key="3">
    <source>
        <dbReference type="Proteomes" id="UP000727056"/>
    </source>
</evidence>
<comment type="caution">
    <text evidence="2">The sequence shown here is derived from an EMBL/GenBank/DDBJ whole genome shotgun (WGS) entry which is preliminary data.</text>
</comment>
<proteinExistence type="predicted"/>
<feature type="compositionally biased region" description="Low complexity" evidence="1">
    <location>
        <begin position="1"/>
        <end position="41"/>
    </location>
</feature>
<sequence length="180" mass="18369">MPPQNAGVATATPAVPTGGTVETTAGAGTATTGTETGGTAADPRRTEPHPDALLGARVSGIARDGDAALLTFAPDDGPALRLALPTAFRLARGERTLLADEDLTAPRDHGPAGPFEDCATRYDARALALNAVLSAVRPAVREVAALPDGGLRLGWGTSFRLEVPGPPASTVTTWRLTRLS</sequence>
<protein>
    <submittedName>
        <fullName evidence="2">Uncharacterized protein</fullName>
    </submittedName>
</protein>
<gene>
    <name evidence="2" type="ORF">HCN52_21065</name>
</gene>
<name>A0ABX1CE29_9ACTN</name>
<reference evidence="2 3" key="1">
    <citation type="submission" date="2020-03" db="EMBL/GenBank/DDBJ databases">
        <title>Draft genome of Streptomyces sp. ventii, isolated from the Axial Seamount in the Pacific Ocean, and resequencing of the two type strains Streptomyces lonarensis strain NCL 716 and Streptomyces bohaiensis strain 11A07.</title>
        <authorList>
            <person name="Loughran R.M."/>
            <person name="Pfannmuller K.M."/>
            <person name="Wasson B.J."/>
            <person name="Deadmond M.C."/>
            <person name="Paddock B.E."/>
            <person name="Koyack M.J."/>
            <person name="Gallegos D.A."/>
            <person name="Mitchell E.A."/>
            <person name="Ushijima B."/>
            <person name="Saw J.H."/>
            <person name="Mcphail K.L."/>
            <person name="Videau P."/>
        </authorList>
    </citation>
    <scope>NUCLEOTIDE SEQUENCE [LARGE SCALE GENOMIC DNA]</scope>
    <source>
        <strain evidence="2 3">11A07</strain>
    </source>
</reference>
<dbReference type="Proteomes" id="UP000727056">
    <property type="component" value="Unassembled WGS sequence"/>
</dbReference>
<organism evidence="2 3">
    <name type="scientific">Streptomyces bohaiensis</name>
    <dbReference type="NCBI Taxonomy" id="1431344"/>
    <lineage>
        <taxon>Bacteria</taxon>
        <taxon>Bacillati</taxon>
        <taxon>Actinomycetota</taxon>
        <taxon>Actinomycetes</taxon>
        <taxon>Kitasatosporales</taxon>
        <taxon>Streptomycetaceae</taxon>
        <taxon>Streptomyces</taxon>
    </lineage>
</organism>
<evidence type="ECO:0000313" key="2">
    <source>
        <dbReference type="EMBL" id="NJQ17357.1"/>
    </source>
</evidence>
<accession>A0ABX1CE29</accession>
<dbReference type="EMBL" id="JAAVJC010000290">
    <property type="protein sequence ID" value="NJQ17357.1"/>
    <property type="molecule type" value="Genomic_DNA"/>
</dbReference>